<keyword evidence="8 12" id="KW-0274">FAD</keyword>
<comment type="caution">
    <text evidence="14">The sequence shown here is derived from an EMBL/GenBank/DDBJ whole genome shotgun (WGS) entry which is preliminary data.</text>
</comment>
<name>A0ABQ2YGB9_9GAMM</name>
<evidence type="ECO:0000256" key="9">
    <source>
        <dbReference type="ARBA" id="ARBA00022842"/>
    </source>
</evidence>
<keyword evidence="5 12" id="KW-0285">Flavoprotein</keyword>
<keyword evidence="13" id="KW-0997">Cell inner membrane</keyword>
<evidence type="ECO:0000256" key="2">
    <source>
        <dbReference type="ARBA" id="ARBA00008282"/>
    </source>
</evidence>
<comment type="similarity">
    <text evidence="2 12 13">Belongs to the ApbE family.</text>
</comment>
<dbReference type="SUPFAM" id="SSF143631">
    <property type="entry name" value="ApbE-like"/>
    <property type="match status" value="1"/>
</dbReference>
<evidence type="ECO:0000256" key="3">
    <source>
        <dbReference type="ARBA" id="ARBA00011955"/>
    </source>
</evidence>
<dbReference type="PROSITE" id="PS51257">
    <property type="entry name" value="PROKAR_LIPOPROTEIN"/>
    <property type="match status" value="1"/>
</dbReference>
<dbReference type="Proteomes" id="UP000653056">
    <property type="component" value="Unassembled WGS sequence"/>
</dbReference>
<keyword evidence="6 12" id="KW-0808">Transferase</keyword>
<dbReference type="EMBL" id="BMXS01000003">
    <property type="protein sequence ID" value="GGX83398.1"/>
    <property type="molecule type" value="Genomic_DNA"/>
</dbReference>
<keyword evidence="9 12" id="KW-0460">Magnesium</keyword>
<comment type="catalytic activity">
    <reaction evidence="11 12 13">
        <text>L-threonyl-[protein] + FAD = FMN-L-threonyl-[protein] + AMP + H(+)</text>
        <dbReference type="Rhea" id="RHEA:36847"/>
        <dbReference type="Rhea" id="RHEA-COMP:11060"/>
        <dbReference type="Rhea" id="RHEA-COMP:11061"/>
        <dbReference type="ChEBI" id="CHEBI:15378"/>
        <dbReference type="ChEBI" id="CHEBI:30013"/>
        <dbReference type="ChEBI" id="CHEBI:57692"/>
        <dbReference type="ChEBI" id="CHEBI:74257"/>
        <dbReference type="ChEBI" id="CHEBI:456215"/>
        <dbReference type="EC" id="2.7.1.180"/>
    </reaction>
</comment>
<evidence type="ECO:0000256" key="4">
    <source>
        <dbReference type="ARBA" id="ARBA00016337"/>
    </source>
</evidence>
<dbReference type="InterPro" id="IPR024932">
    <property type="entry name" value="ApbE"/>
</dbReference>
<dbReference type="PANTHER" id="PTHR30040">
    <property type="entry name" value="THIAMINE BIOSYNTHESIS LIPOPROTEIN APBE"/>
    <property type="match status" value="1"/>
</dbReference>
<dbReference type="GO" id="GO:0016740">
    <property type="term" value="F:transferase activity"/>
    <property type="evidence" value="ECO:0007669"/>
    <property type="project" value="UniProtKB-KW"/>
</dbReference>
<protein>
    <recommendedName>
        <fullName evidence="4 12">FAD:protein FMN transferase</fullName>
        <ecNumber evidence="3 12">2.7.1.180</ecNumber>
    </recommendedName>
    <alternativeName>
        <fullName evidence="10 12">Flavin transferase</fullName>
    </alternativeName>
</protein>
<keyword evidence="13" id="KW-1003">Cell membrane</keyword>
<keyword evidence="15" id="KW-1185">Reference proteome</keyword>
<evidence type="ECO:0000256" key="5">
    <source>
        <dbReference type="ARBA" id="ARBA00022630"/>
    </source>
</evidence>
<gene>
    <name evidence="14" type="primary">apbE</name>
    <name evidence="14" type="ORF">GCM10007160_08280</name>
</gene>
<evidence type="ECO:0000256" key="1">
    <source>
        <dbReference type="ARBA" id="ARBA00001946"/>
    </source>
</evidence>
<evidence type="ECO:0000313" key="14">
    <source>
        <dbReference type="EMBL" id="GGX83398.1"/>
    </source>
</evidence>
<keyword evidence="7 12" id="KW-0479">Metal-binding</keyword>
<proteinExistence type="inferred from homology"/>
<accession>A0ABQ2YGB9</accession>
<evidence type="ECO:0000313" key="15">
    <source>
        <dbReference type="Proteomes" id="UP000653056"/>
    </source>
</evidence>
<evidence type="ECO:0000256" key="10">
    <source>
        <dbReference type="ARBA" id="ARBA00031306"/>
    </source>
</evidence>
<comment type="subcellular location">
    <subcellularLocation>
        <location evidence="13">Cell inner membrane</location>
        <topology evidence="13">Lipid-anchor</topology>
        <orientation evidence="13">Periplasmic side</orientation>
    </subcellularLocation>
</comment>
<keyword evidence="13" id="KW-0472">Membrane</keyword>
<evidence type="ECO:0000256" key="13">
    <source>
        <dbReference type="RuleBase" id="RU363002"/>
    </source>
</evidence>
<evidence type="ECO:0000256" key="6">
    <source>
        <dbReference type="ARBA" id="ARBA00022679"/>
    </source>
</evidence>
<evidence type="ECO:0000256" key="12">
    <source>
        <dbReference type="PIRNR" id="PIRNR006268"/>
    </source>
</evidence>
<dbReference type="EC" id="2.7.1.180" evidence="3 12"/>
<dbReference type="InterPro" id="IPR003374">
    <property type="entry name" value="ApbE-like_sf"/>
</dbReference>
<keyword evidence="13" id="KW-0449">Lipoprotein</keyword>
<evidence type="ECO:0000256" key="8">
    <source>
        <dbReference type="ARBA" id="ARBA00022827"/>
    </source>
</evidence>
<evidence type="ECO:0000256" key="11">
    <source>
        <dbReference type="ARBA" id="ARBA00048540"/>
    </source>
</evidence>
<comment type="function">
    <text evidence="13">Flavin transferase that catalyzes the transfer of the FMN moiety of FAD and its covalent binding to the hydroxyl group of a threonine residue in a target flavoprotein.</text>
</comment>
<reference evidence="15" key="1">
    <citation type="journal article" date="2019" name="Int. J. Syst. Evol. Microbiol.">
        <title>The Global Catalogue of Microorganisms (GCM) 10K type strain sequencing project: providing services to taxonomists for standard genome sequencing and annotation.</title>
        <authorList>
            <consortium name="The Broad Institute Genomics Platform"/>
            <consortium name="The Broad Institute Genome Sequencing Center for Infectious Disease"/>
            <person name="Wu L."/>
            <person name="Ma J."/>
        </authorList>
    </citation>
    <scope>NUCLEOTIDE SEQUENCE [LARGE SCALE GENOMIC DNA]</scope>
    <source>
        <strain evidence="15">KCTC 22228</strain>
    </source>
</reference>
<dbReference type="PIRSF" id="PIRSF006268">
    <property type="entry name" value="ApbE"/>
    <property type="match status" value="1"/>
</dbReference>
<evidence type="ECO:0000256" key="7">
    <source>
        <dbReference type="ARBA" id="ARBA00022723"/>
    </source>
</evidence>
<comment type="cofactor">
    <cofactor evidence="1 13">
        <name>Mg(2+)</name>
        <dbReference type="ChEBI" id="CHEBI:18420"/>
    </cofactor>
</comment>
<dbReference type="PANTHER" id="PTHR30040:SF2">
    <property type="entry name" value="FAD:PROTEIN FMN TRANSFERASE"/>
    <property type="match status" value="1"/>
</dbReference>
<sequence length="367" mass="40191">MQAKASVITVVFGVLTALMVGCSDADPKLDSPVRMEGEIFGTFYEVTIADPLTRSRAEALEAGLLEELEAVDAAMSTYRDDSELMAFNEAPVGEWQTLSEELIEVLAVSEAVAEASGGAFDVTIGELVNLWSFGPEARPREVPDKGELQARLAKIGPDKLEVDVENLRAQRLSDVFVDLSGVAKGHATDRVASYLDSQDIDHYLVNIGGELLVKGYRDESETPWRIGVEVPDGSRRVAQHVLPLHDMSVATSGGYRNYFEEDGRRYSHTIDPRDGYPIRHNLASVSVLHRSNAWADAWATALLVLGPDEAMALASEHELKVLTLERDGDGWASQASPAFVDYFGKETVVEMKVALPDDMNSDEYKES</sequence>
<dbReference type="Pfam" id="PF02424">
    <property type="entry name" value="ApbE"/>
    <property type="match status" value="1"/>
</dbReference>
<dbReference type="Gene3D" id="3.10.520.10">
    <property type="entry name" value="ApbE-like domains"/>
    <property type="match status" value="1"/>
</dbReference>
<dbReference type="RefSeq" id="WP_189466508.1">
    <property type="nucleotide sequence ID" value="NZ_BMXS01000003.1"/>
</dbReference>
<organism evidence="14 15">
    <name type="scientific">Litchfieldella qijiaojingensis</name>
    <dbReference type="NCBI Taxonomy" id="980347"/>
    <lineage>
        <taxon>Bacteria</taxon>
        <taxon>Pseudomonadati</taxon>
        <taxon>Pseudomonadota</taxon>
        <taxon>Gammaproteobacteria</taxon>
        <taxon>Oceanospirillales</taxon>
        <taxon>Halomonadaceae</taxon>
        <taxon>Litchfieldella</taxon>
    </lineage>
</organism>